<dbReference type="InterPro" id="IPR046834">
    <property type="entry name" value="ABC_ATPase_C"/>
</dbReference>
<dbReference type="InterPro" id="IPR019195">
    <property type="entry name" value="ABC_ATPase_put"/>
</dbReference>
<dbReference type="PANTHER" id="PTHR38149">
    <property type="entry name" value="ATPASE"/>
    <property type="match status" value="1"/>
</dbReference>
<feature type="domain" description="MRB1590-like C-terminal" evidence="3">
    <location>
        <begin position="454"/>
        <end position="548"/>
    </location>
</feature>
<gene>
    <name evidence="4" type="ORF">CMUST_12835</name>
</gene>
<proteinExistence type="predicted"/>
<dbReference type="EMBL" id="CP011542">
    <property type="protein sequence ID" value="AKK06864.1"/>
    <property type="molecule type" value="Genomic_DNA"/>
</dbReference>
<dbReference type="InterPro" id="IPR049069">
    <property type="entry name" value="MRB1590-like_C"/>
</dbReference>
<dbReference type="SUPFAM" id="SSF52540">
    <property type="entry name" value="P-loop containing nucleoside triphosphate hydrolases"/>
    <property type="match status" value="1"/>
</dbReference>
<dbReference type="Pfam" id="PF21117">
    <property type="entry name" value="MRB1590_C"/>
    <property type="match status" value="1"/>
</dbReference>
<evidence type="ECO:0000313" key="5">
    <source>
        <dbReference type="Proteomes" id="UP000035199"/>
    </source>
</evidence>
<keyword evidence="5" id="KW-1185">Reference proteome</keyword>
<sequence>MSSQLNRLLNSLDGKGYSAYKSIKGSYDLRVGRLSIDRVQSDPYAPPSLMQVTISRAVTGISDDLISDDAGRIAVADFVMRRAAGRAVDSAVHVGHPIQVVMERTNVVITKSELIIRCAVALPAAGRRIKGRSAARLLCHTLPAIIDYCLDFDTCELAAHVALVRDQEFIRAQLARRNLVAFVGNGAVLPRRSGDSDLPLGSGAVPFVSPESLAVSVAVPSGKTVTGMGIPAGVTVIVGGGYHGKSTLLRAIERGVYNHIRGDGREWVISRADATAVRAEDGRAVTGVDISPFISNLPSGVDTRWFSTTNASGSTSQAANVMEAVAAGASTLLIDEDTSATNFMIRDSLMQQLIPADDEPITPFAQRVRPLCKQLGVSTIVVAGGSGAFFEKADLVIAMNAYVPRDVTDQAHAIAGGSVQIQEASISDFTARPRIPARGGLQAPDKRKPAKALRRSEIRYGKDTIDLSGLIQLIDASQTTGIAHALDWLAARADGTLSVTALVDSLFDAIAADGLAVIAPHNGHPGLFARPRRQDVIAAVNRYRGLKLVR</sequence>
<dbReference type="RefSeq" id="WP_047262806.1">
    <property type="nucleotide sequence ID" value="NZ_CP011542.1"/>
</dbReference>
<feature type="domain" description="ATPase of the ABC class C-terminal" evidence="1">
    <location>
        <begin position="156"/>
        <end position="427"/>
    </location>
</feature>
<dbReference type="Pfam" id="PF20446">
    <property type="entry name" value="ABC_N"/>
    <property type="match status" value="1"/>
</dbReference>
<accession>A0A0G3H0C8</accession>
<protein>
    <submittedName>
        <fullName evidence="4">Putative ATPase of the ABC class</fullName>
    </submittedName>
</protein>
<organism evidence="4 5">
    <name type="scientific">Corynebacterium mustelae</name>
    <dbReference type="NCBI Taxonomy" id="571915"/>
    <lineage>
        <taxon>Bacteria</taxon>
        <taxon>Bacillati</taxon>
        <taxon>Actinomycetota</taxon>
        <taxon>Actinomycetes</taxon>
        <taxon>Mycobacteriales</taxon>
        <taxon>Corynebacteriaceae</taxon>
        <taxon>Corynebacterium</taxon>
    </lineage>
</organism>
<dbReference type="Proteomes" id="UP000035199">
    <property type="component" value="Chromosome"/>
</dbReference>
<feature type="domain" description="ATPase of the ABC class N-terminal" evidence="2">
    <location>
        <begin position="3"/>
        <end position="150"/>
    </location>
</feature>
<evidence type="ECO:0000313" key="4">
    <source>
        <dbReference type="EMBL" id="AKK06864.1"/>
    </source>
</evidence>
<dbReference type="InterPro" id="IPR046833">
    <property type="entry name" value="ABC_N"/>
</dbReference>
<name>A0A0G3H0C8_9CORY</name>
<reference evidence="5" key="2">
    <citation type="submission" date="2015-05" db="EMBL/GenBank/DDBJ databases">
        <title>Complete genome sequence of Corynebacterium mustelae DSM 45274, isolated from various tissues of a male ferret with lethal sepsis.</title>
        <authorList>
            <person name="Ruckert C."/>
            <person name="Albersmeier A."/>
            <person name="Winkler A."/>
            <person name="Tauch A."/>
        </authorList>
    </citation>
    <scope>NUCLEOTIDE SEQUENCE [LARGE SCALE GENOMIC DNA]</scope>
    <source>
        <strain evidence="5">DSM 45274</strain>
    </source>
</reference>
<dbReference type="InterPro" id="IPR027417">
    <property type="entry name" value="P-loop_NTPase"/>
</dbReference>
<dbReference type="OrthoDB" id="9809999at2"/>
<dbReference type="PATRIC" id="fig|571915.4.peg.2749"/>
<evidence type="ECO:0000259" key="3">
    <source>
        <dbReference type="Pfam" id="PF21117"/>
    </source>
</evidence>
<evidence type="ECO:0000259" key="2">
    <source>
        <dbReference type="Pfam" id="PF20446"/>
    </source>
</evidence>
<dbReference type="STRING" id="571915.CMUST_12835"/>
<evidence type="ECO:0000259" key="1">
    <source>
        <dbReference type="Pfam" id="PF09818"/>
    </source>
</evidence>
<dbReference type="AlphaFoldDB" id="A0A0G3H0C8"/>
<reference evidence="4 5" key="1">
    <citation type="journal article" date="2015" name="Genome Announc.">
        <title>Complete Genome Sequence of the Type Strain Corynebacterium mustelae DSM 45274, Isolated from Various Tissues of a Male Ferret with Lethal Sepsis.</title>
        <authorList>
            <person name="Ruckert C."/>
            <person name="Eimer J."/>
            <person name="Winkler A."/>
            <person name="Tauch A."/>
        </authorList>
    </citation>
    <scope>NUCLEOTIDE SEQUENCE [LARGE SCALE GENOMIC DNA]</scope>
    <source>
        <strain evidence="4 5">DSM 45274</strain>
    </source>
</reference>
<dbReference type="PANTHER" id="PTHR38149:SF1">
    <property type="entry name" value="ATPASE"/>
    <property type="match status" value="1"/>
</dbReference>
<dbReference type="Pfam" id="PF09818">
    <property type="entry name" value="ABC_ATPase"/>
    <property type="match status" value="1"/>
</dbReference>
<dbReference type="KEGG" id="cmv:CMUST_12835"/>